<keyword evidence="3" id="KW-1133">Transmembrane helix</keyword>
<keyword evidence="3" id="KW-0812">Transmembrane</keyword>
<dbReference type="OrthoDB" id="9766361at2"/>
<organism evidence="4 5">
    <name type="scientific">Chryseolinea soli</name>
    <dbReference type="NCBI Taxonomy" id="2321403"/>
    <lineage>
        <taxon>Bacteria</taxon>
        <taxon>Pseudomonadati</taxon>
        <taxon>Bacteroidota</taxon>
        <taxon>Cytophagia</taxon>
        <taxon>Cytophagales</taxon>
        <taxon>Fulvivirgaceae</taxon>
        <taxon>Chryseolinea</taxon>
    </lineage>
</organism>
<evidence type="ECO:0000256" key="3">
    <source>
        <dbReference type="SAM" id="Phobius"/>
    </source>
</evidence>
<dbReference type="InterPro" id="IPR001940">
    <property type="entry name" value="Peptidase_S1C"/>
</dbReference>
<dbReference type="Proteomes" id="UP000266183">
    <property type="component" value="Chromosome"/>
</dbReference>
<dbReference type="GO" id="GO:0006508">
    <property type="term" value="P:proteolysis"/>
    <property type="evidence" value="ECO:0007669"/>
    <property type="project" value="UniProtKB-KW"/>
</dbReference>
<sequence length="356" mass="39515">MNTEQDLLDRYAKGTLSAQETAALEERMKQDPAFREQVEKHLSLINALRFYGERSRLLKTLDDAHQEIETPVKVVPLARPVGWKRYWMTAVAASVALISILGTLFMTRSLDTKQTAIYKELRRNVEQIKKSQKLMMEDMAEVKEKPKPSPEAYAGTGFLISSNGYVATSYHVIKESDSVIIENARFGRLKATIIHNDPANDVSILKIEQKLDDLAQPLPYTLSMTEANLAEDVYTLGYPREDIVFGEGSVSALTGFKQNPNAYQVSVPVNPGNSGGPLLNAKGDLVGVISGIETGTMGAAFAIKSTVLMDVIGQVTVDSVALPLTLPKQNTMKNSTRVQQVKRWKDFVFMVRVYKN</sequence>
<dbReference type="PANTHER" id="PTHR43343:SF3">
    <property type="entry name" value="PROTEASE DO-LIKE 8, CHLOROPLASTIC"/>
    <property type="match status" value="1"/>
</dbReference>
<dbReference type="InterPro" id="IPR051201">
    <property type="entry name" value="Chloro_Bact_Ser_Proteases"/>
</dbReference>
<dbReference type="Pfam" id="PF13365">
    <property type="entry name" value="Trypsin_2"/>
    <property type="match status" value="1"/>
</dbReference>
<keyword evidence="1 4" id="KW-0645">Protease</keyword>
<name>A0A385SJJ3_9BACT</name>
<dbReference type="GO" id="GO:0004252">
    <property type="term" value="F:serine-type endopeptidase activity"/>
    <property type="evidence" value="ECO:0007669"/>
    <property type="project" value="InterPro"/>
</dbReference>
<dbReference type="EMBL" id="CP032382">
    <property type="protein sequence ID" value="AYB30457.1"/>
    <property type="molecule type" value="Genomic_DNA"/>
</dbReference>
<dbReference type="PRINTS" id="PR00834">
    <property type="entry name" value="PROTEASES2C"/>
</dbReference>
<keyword evidence="2" id="KW-0378">Hydrolase</keyword>
<accession>A0A385SJJ3</accession>
<dbReference type="AlphaFoldDB" id="A0A385SJJ3"/>
<feature type="transmembrane region" description="Helical" evidence="3">
    <location>
        <begin position="86"/>
        <end position="106"/>
    </location>
</feature>
<dbReference type="Gene3D" id="2.40.10.120">
    <property type="match status" value="1"/>
</dbReference>
<evidence type="ECO:0000313" key="5">
    <source>
        <dbReference type="Proteomes" id="UP000266183"/>
    </source>
</evidence>
<dbReference type="KEGG" id="chk:D4L85_07630"/>
<dbReference type="PANTHER" id="PTHR43343">
    <property type="entry name" value="PEPTIDASE S12"/>
    <property type="match status" value="1"/>
</dbReference>
<dbReference type="InterPro" id="IPR009003">
    <property type="entry name" value="Peptidase_S1_PA"/>
</dbReference>
<dbReference type="SUPFAM" id="SSF50494">
    <property type="entry name" value="Trypsin-like serine proteases"/>
    <property type="match status" value="1"/>
</dbReference>
<evidence type="ECO:0000256" key="1">
    <source>
        <dbReference type="ARBA" id="ARBA00022670"/>
    </source>
</evidence>
<gene>
    <name evidence="4" type="ORF">D4L85_07630</name>
</gene>
<proteinExistence type="predicted"/>
<dbReference type="RefSeq" id="WP_119753768.1">
    <property type="nucleotide sequence ID" value="NZ_CP032382.1"/>
</dbReference>
<evidence type="ECO:0000256" key="2">
    <source>
        <dbReference type="ARBA" id="ARBA00022801"/>
    </source>
</evidence>
<reference evidence="5" key="1">
    <citation type="submission" date="2018-09" db="EMBL/GenBank/DDBJ databases">
        <title>Chryseolinea sp. KIS68-18 isolated from soil.</title>
        <authorList>
            <person name="Weon H.-Y."/>
            <person name="Kwon S.-W."/>
            <person name="Lee S.A."/>
        </authorList>
    </citation>
    <scope>NUCLEOTIDE SEQUENCE [LARGE SCALE GENOMIC DNA]</scope>
    <source>
        <strain evidence="5">KIS68-18</strain>
    </source>
</reference>
<protein>
    <submittedName>
        <fullName evidence="4">Serine protease</fullName>
    </submittedName>
</protein>
<keyword evidence="5" id="KW-1185">Reference proteome</keyword>
<evidence type="ECO:0000313" key="4">
    <source>
        <dbReference type="EMBL" id="AYB30457.1"/>
    </source>
</evidence>
<keyword evidence="3" id="KW-0472">Membrane</keyword>